<proteinExistence type="predicted"/>
<dbReference type="Proteomes" id="UP001651158">
    <property type="component" value="Unassembled WGS sequence"/>
</dbReference>
<organism evidence="1 2">
    <name type="scientific">Taenia crassiceps</name>
    <dbReference type="NCBI Taxonomy" id="6207"/>
    <lineage>
        <taxon>Eukaryota</taxon>
        <taxon>Metazoa</taxon>
        <taxon>Spiralia</taxon>
        <taxon>Lophotrochozoa</taxon>
        <taxon>Platyhelminthes</taxon>
        <taxon>Cestoda</taxon>
        <taxon>Eucestoda</taxon>
        <taxon>Cyclophyllidea</taxon>
        <taxon>Taeniidae</taxon>
        <taxon>Taenia</taxon>
    </lineage>
</organism>
<evidence type="ECO:0000313" key="1">
    <source>
        <dbReference type="EMBL" id="KAL5108538.1"/>
    </source>
</evidence>
<gene>
    <name evidence="1" type="ORF">TcWFU_001834</name>
</gene>
<dbReference type="EMBL" id="JAKROA010000003">
    <property type="protein sequence ID" value="KAL5108538.1"/>
    <property type="molecule type" value="Genomic_DNA"/>
</dbReference>
<name>A0ABR4QG55_9CEST</name>
<protein>
    <submittedName>
        <fullName evidence="1">Uncharacterized protein</fullName>
    </submittedName>
</protein>
<accession>A0ABR4QG55</accession>
<evidence type="ECO:0000313" key="2">
    <source>
        <dbReference type="Proteomes" id="UP001651158"/>
    </source>
</evidence>
<keyword evidence="2" id="KW-1185">Reference proteome</keyword>
<sequence length="74" mass="8118">MIRPVEYTTTPMRRNSRLFSLSLSGGDLDLFERKSGLGRSFASEPLARPSPGRVVRCALPNPLAASRDGQSKEL</sequence>
<reference evidence="1 2" key="1">
    <citation type="journal article" date="2022" name="Front. Cell. Infect. Microbiol.">
        <title>The Genomes of Two Strains of Taenia crassiceps the Animal Model for the Study of Human Cysticercosis.</title>
        <authorList>
            <person name="Bobes R.J."/>
            <person name="Estrada K."/>
            <person name="Rios-Valencia D.G."/>
            <person name="Calderon-Gallegos A."/>
            <person name="de la Torre P."/>
            <person name="Carrero J.C."/>
            <person name="Sanchez-Flores A."/>
            <person name="Laclette J.P."/>
        </authorList>
    </citation>
    <scope>NUCLEOTIDE SEQUENCE [LARGE SCALE GENOMIC DNA]</scope>
    <source>
        <strain evidence="1">WFUcys</strain>
    </source>
</reference>
<comment type="caution">
    <text evidence="1">The sequence shown here is derived from an EMBL/GenBank/DDBJ whole genome shotgun (WGS) entry which is preliminary data.</text>
</comment>